<sequence>MKSAKSAYSLSTNLASQYTERVYKTKKPVLRINTETSQRVKSAQIGSSSRKCYTNTSRIIENQTVSKIPLQIYQRYLEESFMSNNHDKIVKEAKLVAPTVINHLNINFYETQQLSHGMSLYDKHPNLLFKMYETLINLDKNVMQELFLYETLADKDQIGMKEKKDRNITDNFRFDFFIKAINIMDDFITTLIKIIDDKTLAVFIEQLWKFWVVLLDLNTQWSQTRYKALLDIQVGAVEAQLKDCQFSLDALREKYIQKIKGHQLRVAVEQKKNLHLKEENLKWLQMYSELETKIEELNNLENAEGEIRKINLDLKEMDFQFNVFQKNMIDSQKQVCTTVKNLATLIKRKDQKSYTEFTYEELNLLEYPGINDDYLLINPIIFLMQIRAKDQKTTPNDFLSFLVQNIHQYPNMSGPELFMQYIEIDFNKAHFLKDLIKTTDDDIINITKLILGIGNKNPVSHLVILETIKLCRAIENQYKSLEQSQTASLNKRTSLILSQEKSLNHNIDLNQEFPVAGSEITLGQQLYEQILQISTTTIKLSKIMYIAIKYYAEKEYGKWQSCSYIWQQGTLKIESRWDQQEQFQNMDSFLVWQFVNLKYKNLKNQDQSSLDQCFNLVYKIWLMRPKIFIKPSNDHIETQRSSHTNQKPQDKLSIPYKKSITLIDSQRKK</sequence>
<evidence type="ECO:0000313" key="3">
    <source>
        <dbReference type="Proteomes" id="UP000688137"/>
    </source>
</evidence>
<accession>A0A8S1PEM8</accession>
<name>A0A8S1PEM8_PARPR</name>
<gene>
    <name evidence="2" type="ORF">PPRIM_AZ9-3.1.T1150102</name>
</gene>
<dbReference type="AlphaFoldDB" id="A0A8S1PEM8"/>
<keyword evidence="1" id="KW-0175">Coiled coil</keyword>
<evidence type="ECO:0000256" key="1">
    <source>
        <dbReference type="SAM" id="Coils"/>
    </source>
</evidence>
<reference evidence="2" key="1">
    <citation type="submission" date="2021-01" db="EMBL/GenBank/DDBJ databases">
        <authorList>
            <consortium name="Genoscope - CEA"/>
            <person name="William W."/>
        </authorList>
    </citation>
    <scope>NUCLEOTIDE SEQUENCE</scope>
</reference>
<evidence type="ECO:0000313" key="2">
    <source>
        <dbReference type="EMBL" id="CAD8101419.1"/>
    </source>
</evidence>
<feature type="coiled-coil region" evidence="1">
    <location>
        <begin position="280"/>
        <end position="320"/>
    </location>
</feature>
<dbReference type="Proteomes" id="UP000688137">
    <property type="component" value="Unassembled WGS sequence"/>
</dbReference>
<dbReference type="EMBL" id="CAJJDM010000118">
    <property type="protein sequence ID" value="CAD8101419.1"/>
    <property type="molecule type" value="Genomic_DNA"/>
</dbReference>
<comment type="caution">
    <text evidence="2">The sequence shown here is derived from an EMBL/GenBank/DDBJ whole genome shotgun (WGS) entry which is preliminary data.</text>
</comment>
<keyword evidence="3" id="KW-1185">Reference proteome</keyword>
<organism evidence="2 3">
    <name type="scientific">Paramecium primaurelia</name>
    <dbReference type="NCBI Taxonomy" id="5886"/>
    <lineage>
        <taxon>Eukaryota</taxon>
        <taxon>Sar</taxon>
        <taxon>Alveolata</taxon>
        <taxon>Ciliophora</taxon>
        <taxon>Intramacronucleata</taxon>
        <taxon>Oligohymenophorea</taxon>
        <taxon>Peniculida</taxon>
        <taxon>Parameciidae</taxon>
        <taxon>Paramecium</taxon>
    </lineage>
</organism>
<dbReference type="OMA" id="KEYGKWQ"/>
<protein>
    <submittedName>
        <fullName evidence="2">Uncharacterized protein</fullName>
    </submittedName>
</protein>
<proteinExistence type="predicted"/>